<dbReference type="CDD" id="cd22748">
    <property type="entry name" value="OTU_OTUD6-like"/>
    <property type="match status" value="1"/>
</dbReference>
<accession>A0ABQ5K8Y4</accession>
<protein>
    <recommendedName>
        <fullName evidence="2">OTU domain-containing protein</fullName>
    </recommendedName>
</protein>
<keyword evidence="4" id="KW-1185">Reference proteome</keyword>
<proteinExistence type="predicted"/>
<feature type="region of interest" description="Disordered" evidence="1">
    <location>
        <begin position="91"/>
        <end position="117"/>
    </location>
</feature>
<dbReference type="Pfam" id="PF02338">
    <property type="entry name" value="OTU"/>
    <property type="match status" value="1"/>
</dbReference>
<dbReference type="Gene3D" id="3.90.70.80">
    <property type="match status" value="1"/>
</dbReference>
<feature type="compositionally biased region" description="Basic and acidic residues" evidence="1">
    <location>
        <begin position="13"/>
        <end position="27"/>
    </location>
</feature>
<comment type="caution">
    <text evidence="3">The sequence shown here is derived from an EMBL/GenBank/DDBJ whole genome shotgun (WGS) entry which is preliminary data.</text>
</comment>
<reference evidence="3" key="1">
    <citation type="submission" date="2022-03" db="EMBL/GenBank/DDBJ databases">
        <title>Draft genome sequence of Aduncisulcus paluster, a free-living microaerophilic Fornicata.</title>
        <authorList>
            <person name="Yuyama I."/>
            <person name="Kume K."/>
            <person name="Tamura T."/>
            <person name="Inagaki Y."/>
            <person name="Hashimoto T."/>
        </authorList>
    </citation>
    <scope>NUCLEOTIDE SEQUENCE</scope>
    <source>
        <strain evidence="3">NY0171</strain>
    </source>
</reference>
<dbReference type="PANTHER" id="PTHR12419">
    <property type="entry name" value="OTU DOMAIN CONTAINING PROTEIN"/>
    <property type="match status" value="1"/>
</dbReference>
<feature type="compositionally biased region" description="Basic and acidic residues" evidence="1">
    <location>
        <begin position="91"/>
        <end position="103"/>
    </location>
</feature>
<name>A0ABQ5K8Y4_9EUKA</name>
<dbReference type="InterPro" id="IPR003323">
    <property type="entry name" value="OTU_dom"/>
</dbReference>
<sequence length="291" mass="33746">MTELPSILTLAPPKDESKGKMQQRHKMEVRSLDLLIKKHIKENKKRKAEAKKETQEWIDILANKHSAEIGDIQSSIEPVEQEKIEAEPIELKEKSKEPKLSKAERKRRKKWAKEKALQDEIDAERHEQALRGGSMRTRENKDIFERLEKDGLSMRIVEVGSDGNCLFNAIVDQIHYLQGKGDTVQEFTALELRKLACDEIESDDTTFSSFYLADEKTKEEYLEEMRKESKWGGFAECIALSRVLKTKLIVHTAFSFPQILGEEFEGRTMHISFHQHWFASGAHYNSLRFLD</sequence>
<evidence type="ECO:0000313" key="3">
    <source>
        <dbReference type="EMBL" id="GKT27635.1"/>
    </source>
</evidence>
<evidence type="ECO:0000259" key="2">
    <source>
        <dbReference type="PROSITE" id="PS50802"/>
    </source>
</evidence>
<evidence type="ECO:0000313" key="4">
    <source>
        <dbReference type="Proteomes" id="UP001057375"/>
    </source>
</evidence>
<dbReference type="Proteomes" id="UP001057375">
    <property type="component" value="Unassembled WGS sequence"/>
</dbReference>
<dbReference type="EMBL" id="BQXS01012760">
    <property type="protein sequence ID" value="GKT27635.1"/>
    <property type="molecule type" value="Genomic_DNA"/>
</dbReference>
<dbReference type="InterPro" id="IPR038765">
    <property type="entry name" value="Papain-like_cys_pep_sf"/>
</dbReference>
<organism evidence="3 4">
    <name type="scientific">Aduncisulcus paluster</name>
    <dbReference type="NCBI Taxonomy" id="2918883"/>
    <lineage>
        <taxon>Eukaryota</taxon>
        <taxon>Metamonada</taxon>
        <taxon>Carpediemonas-like organisms</taxon>
        <taxon>Aduncisulcus</taxon>
    </lineage>
</organism>
<dbReference type="SUPFAM" id="SSF54001">
    <property type="entry name" value="Cysteine proteinases"/>
    <property type="match status" value="1"/>
</dbReference>
<evidence type="ECO:0000256" key="1">
    <source>
        <dbReference type="SAM" id="MobiDB-lite"/>
    </source>
</evidence>
<feature type="region of interest" description="Disordered" evidence="1">
    <location>
        <begin position="1"/>
        <end position="27"/>
    </location>
</feature>
<feature type="domain" description="OTU" evidence="2">
    <location>
        <begin position="154"/>
        <end position="290"/>
    </location>
</feature>
<dbReference type="InterPro" id="IPR050704">
    <property type="entry name" value="Peptidase_C85-like"/>
</dbReference>
<dbReference type="PROSITE" id="PS50802">
    <property type="entry name" value="OTU"/>
    <property type="match status" value="1"/>
</dbReference>
<gene>
    <name evidence="3" type="ORF">ADUPG1_013937</name>
</gene>